<evidence type="ECO:0000256" key="7">
    <source>
        <dbReference type="SAM" id="Phobius"/>
    </source>
</evidence>
<keyword evidence="5 7" id="KW-0472">Membrane</keyword>
<comment type="subcellular location">
    <subcellularLocation>
        <location evidence="1">Cell membrane</location>
        <topology evidence="1">Multi-pass membrane protein</topology>
    </subcellularLocation>
</comment>
<feature type="region of interest" description="Disordered" evidence="6">
    <location>
        <begin position="675"/>
        <end position="725"/>
    </location>
</feature>
<evidence type="ECO:0000259" key="8">
    <source>
        <dbReference type="Pfam" id="PF05425"/>
    </source>
</evidence>
<accession>A0ABP7P307</accession>
<evidence type="ECO:0000256" key="2">
    <source>
        <dbReference type="ARBA" id="ARBA00022475"/>
    </source>
</evidence>
<protein>
    <submittedName>
        <fullName evidence="9">Cytochrome c oxidase assembly protein</fullName>
    </submittedName>
</protein>
<feature type="transmembrane region" description="Helical" evidence="7">
    <location>
        <begin position="192"/>
        <end position="211"/>
    </location>
</feature>
<feature type="transmembrane region" description="Helical" evidence="7">
    <location>
        <begin position="393"/>
        <end position="413"/>
    </location>
</feature>
<comment type="caution">
    <text evidence="9">The sequence shown here is derived from an EMBL/GenBank/DDBJ whole genome shotgun (WGS) entry which is preliminary data.</text>
</comment>
<evidence type="ECO:0000256" key="1">
    <source>
        <dbReference type="ARBA" id="ARBA00004651"/>
    </source>
</evidence>
<feature type="domain" description="Copper resistance protein D" evidence="8">
    <location>
        <begin position="254"/>
        <end position="352"/>
    </location>
</feature>
<keyword evidence="10" id="KW-1185">Reference proteome</keyword>
<evidence type="ECO:0000313" key="9">
    <source>
        <dbReference type="EMBL" id="GAA3958874.1"/>
    </source>
</evidence>
<dbReference type="InterPro" id="IPR032694">
    <property type="entry name" value="CopC/D"/>
</dbReference>
<keyword evidence="4 7" id="KW-1133">Transmembrane helix</keyword>
<feature type="transmembrane region" description="Helical" evidence="7">
    <location>
        <begin position="258"/>
        <end position="279"/>
    </location>
</feature>
<feature type="transmembrane region" description="Helical" evidence="7">
    <location>
        <begin position="626"/>
        <end position="646"/>
    </location>
</feature>
<dbReference type="InterPro" id="IPR008457">
    <property type="entry name" value="Cu-R_CopD_dom"/>
</dbReference>
<evidence type="ECO:0000256" key="3">
    <source>
        <dbReference type="ARBA" id="ARBA00022692"/>
    </source>
</evidence>
<dbReference type="EMBL" id="BAAAZW010000005">
    <property type="protein sequence ID" value="GAA3958874.1"/>
    <property type="molecule type" value="Genomic_DNA"/>
</dbReference>
<feature type="transmembrane region" description="Helical" evidence="7">
    <location>
        <begin position="455"/>
        <end position="479"/>
    </location>
</feature>
<feature type="transmembrane region" description="Helical" evidence="7">
    <location>
        <begin position="291"/>
        <end position="310"/>
    </location>
</feature>
<feature type="transmembrane region" description="Helical" evidence="7">
    <location>
        <begin position="223"/>
        <end position="246"/>
    </location>
</feature>
<evidence type="ECO:0000256" key="5">
    <source>
        <dbReference type="ARBA" id="ARBA00023136"/>
    </source>
</evidence>
<dbReference type="Proteomes" id="UP001418444">
    <property type="component" value="Unassembled WGS sequence"/>
</dbReference>
<feature type="transmembrane region" description="Helical" evidence="7">
    <location>
        <begin position="166"/>
        <end position="185"/>
    </location>
</feature>
<evidence type="ECO:0000313" key="10">
    <source>
        <dbReference type="Proteomes" id="UP001418444"/>
    </source>
</evidence>
<feature type="transmembrane region" description="Helical" evidence="7">
    <location>
        <begin position="425"/>
        <end position="443"/>
    </location>
</feature>
<dbReference type="InterPro" id="IPR019108">
    <property type="entry name" value="Caa3_assmbl_CtaG-rel"/>
</dbReference>
<feature type="compositionally biased region" description="Polar residues" evidence="6">
    <location>
        <begin position="678"/>
        <end position="696"/>
    </location>
</feature>
<feature type="transmembrane region" description="Helical" evidence="7">
    <location>
        <begin position="547"/>
        <end position="566"/>
    </location>
</feature>
<feature type="compositionally biased region" description="Basic and acidic residues" evidence="6">
    <location>
        <begin position="709"/>
        <end position="725"/>
    </location>
</feature>
<dbReference type="Pfam" id="PF05425">
    <property type="entry name" value="CopD"/>
    <property type="match status" value="1"/>
</dbReference>
<dbReference type="RefSeq" id="WP_344782863.1">
    <property type="nucleotide sequence ID" value="NZ_BAAAZW010000005.1"/>
</dbReference>
<dbReference type="PANTHER" id="PTHR34820:SF4">
    <property type="entry name" value="INNER MEMBRANE PROTEIN YEBZ"/>
    <property type="match status" value="1"/>
</dbReference>
<feature type="transmembrane region" description="Helical" evidence="7">
    <location>
        <begin position="578"/>
        <end position="601"/>
    </location>
</feature>
<reference evidence="10" key="1">
    <citation type="journal article" date="2019" name="Int. J. Syst. Evol. Microbiol.">
        <title>The Global Catalogue of Microorganisms (GCM) 10K type strain sequencing project: providing services to taxonomists for standard genome sequencing and annotation.</title>
        <authorList>
            <consortium name="The Broad Institute Genomics Platform"/>
            <consortium name="The Broad Institute Genome Sequencing Center for Infectious Disease"/>
            <person name="Wu L."/>
            <person name="Ma J."/>
        </authorList>
    </citation>
    <scope>NUCLEOTIDE SEQUENCE [LARGE SCALE GENOMIC DNA]</scope>
    <source>
        <strain evidence="10">JCM 16923</strain>
    </source>
</reference>
<proteinExistence type="predicted"/>
<keyword evidence="3 7" id="KW-0812">Transmembrane</keyword>
<organism evidence="9 10">
    <name type="scientific">Gordonia caeni</name>
    <dbReference type="NCBI Taxonomy" id="1007097"/>
    <lineage>
        <taxon>Bacteria</taxon>
        <taxon>Bacillati</taxon>
        <taxon>Actinomycetota</taxon>
        <taxon>Actinomycetes</taxon>
        <taxon>Mycobacteriales</taxon>
        <taxon>Gordoniaceae</taxon>
        <taxon>Gordonia</taxon>
    </lineage>
</organism>
<feature type="transmembrane region" description="Helical" evidence="7">
    <location>
        <begin position="508"/>
        <end position="527"/>
    </location>
</feature>
<feature type="transmembrane region" description="Helical" evidence="7">
    <location>
        <begin position="65"/>
        <end position="92"/>
    </location>
</feature>
<keyword evidence="2" id="KW-1003">Cell membrane</keyword>
<evidence type="ECO:0000256" key="4">
    <source>
        <dbReference type="ARBA" id="ARBA00022989"/>
    </source>
</evidence>
<gene>
    <name evidence="9" type="ORF">GCM10022231_18080</name>
</gene>
<sequence length="725" mass="77565">MTTTTPRATGKPDRDSLRDPSGARRLLIALMMLVGVIAAVIVTAVSAATALRLTGLPDPGWATTYGLPVVTVVGQLFAAIGFGAAIFAAFFVPPQASGELDVGGYRALRWSSAAFACWSMAALALIPLSVANVSGHPLGETISQCFSTIGGSSTFGVCGDVAESRYWMWTAIFAIFAAALAKAALRWGWTILVIGLGFLSLMPPALAGHSSAGGDHDMGTNSLILHIVAASVWTGGLIVVLAYCFGNGRWRTLALRRYSRVAFWCLIVVAASGVVNALVRMTFGQLFTTTYGLVVLAKFIALLIAGALGAAHRRYTIAELEKSENPGKSLFVRLAAVETMVFALAFGLGAGLSRTPPPVLETASVTPAELKIGFRIDREPSLASLALDWRFDLIFGTAAIVAAVVYLVGVWRLRRRGDAWPVGRTAAWLLGCLALLIATSSGLGRYSPAVFSVHMMGHMILSMLVPVLLVLGAPMTLALRAIPPAGRDQPPGPREWLLSGIHSRYSRFVTHPLIAITVFVGSFYVLYLGGLFEMIVQHHSAHLLMNLHFLISGYLFYWLVIGIDPAPRQVSPVAKLGIVWGSLPFHAFFGVALMLTSAVIAEEWYKSLMLPWSNDLYSDQQTGGGIAWATGEFPLMLVMIALLVQWQRQDSRQARRFDRRAERDGDAELESYNAMLAQMNTPAQAQKTSDGAQSDGAQPGGATPGGETPDGKILDDGVDHRPSGP</sequence>
<feature type="transmembrane region" description="Helical" evidence="7">
    <location>
        <begin position="26"/>
        <end position="53"/>
    </location>
</feature>
<evidence type="ECO:0000256" key="6">
    <source>
        <dbReference type="SAM" id="MobiDB-lite"/>
    </source>
</evidence>
<feature type="transmembrane region" description="Helical" evidence="7">
    <location>
        <begin position="330"/>
        <end position="352"/>
    </location>
</feature>
<dbReference type="Pfam" id="PF09678">
    <property type="entry name" value="Caa3_CtaG"/>
    <property type="match status" value="1"/>
</dbReference>
<name>A0ABP7P307_9ACTN</name>
<dbReference type="PANTHER" id="PTHR34820">
    <property type="entry name" value="INNER MEMBRANE PROTEIN YEBZ"/>
    <property type="match status" value="1"/>
</dbReference>
<feature type="transmembrane region" description="Helical" evidence="7">
    <location>
        <begin position="113"/>
        <end position="131"/>
    </location>
</feature>